<keyword evidence="3" id="KW-0863">Zinc-finger</keyword>
<dbReference type="PANTHER" id="PTHR15835:SF16">
    <property type="entry name" value="F20D23.9 PROTEIN"/>
    <property type="match status" value="1"/>
</dbReference>
<dbReference type="InterPro" id="IPR013909">
    <property type="entry name" value="NuBaID_C"/>
</dbReference>
<dbReference type="Pfam" id="PF08600">
    <property type="entry name" value="NuBaID_C"/>
    <property type="match status" value="1"/>
</dbReference>
<dbReference type="Pfam" id="PF07967">
    <property type="entry name" value="zf-C3HC"/>
    <property type="match status" value="1"/>
</dbReference>
<dbReference type="AlphaFoldDB" id="A0A2I0AYD2"/>
<dbReference type="InterPro" id="IPR012935">
    <property type="entry name" value="NuBaID_N"/>
</dbReference>
<evidence type="ECO:0000256" key="2">
    <source>
        <dbReference type="ARBA" id="ARBA00022723"/>
    </source>
</evidence>
<feature type="domain" description="C3HC-type" evidence="6">
    <location>
        <begin position="51"/>
        <end position="175"/>
    </location>
</feature>
<dbReference type="EMBL" id="KZ451936">
    <property type="protein sequence ID" value="PKA60561.1"/>
    <property type="molecule type" value="Genomic_DNA"/>
</dbReference>
<dbReference type="GO" id="GO:0005634">
    <property type="term" value="C:nucleus"/>
    <property type="evidence" value="ECO:0007669"/>
    <property type="project" value="UniProtKB-SubCell"/>
</dbReference>
<evidence type="ECO:0000256" key="1">
    <source>
        <dbReference type="ARBA" id="ARBA00004123"/>
    </source>
</evidence>
<evidence type="ECO:0000313" key="9">
    <source>
        <dbReference type="Proteomes" id="UP000236161"/>
    </source>
</evidence>
<accession>A0A2I0AYD2</accession>
<keyword evidence="4" id="KW-0862">Zinc</keyword>
<evidence type="ECO:0000259" key="7">
    <source>
        <dbReference type="Pfam" id="PF08600"/>
    </source>
</evidence>
<keyword evidence="2" id="KW-0479">Metal-binding</keyword>
<feature type="domain" description="NuBaID C-terminal" evidence="7">
    <location>
        <begin position="594"/>
        <end position="649"/>
    </location>
</feature>
<name>A0A2I0AYD2_9ASPA</name>
<evidence type="ECO:0000256" key="3">
    <source>
        <dbReference type="ARBA" id="ARBA00022771"/>
    </source>
</evidence>
<proteinExistence type="predicted"/>
<sequence length="698" mass="76650">MPANTCNPDWLGTAYDCKEGSLSCVLGPRFPHTSLDPNVDGSVPEFLLCRPWERVDLLRRLATFMPSNWFGKPQGASSLACTSRGWVNTGIDKIDCEICSASVNFFGPTSSEGTIVDASVEAFTEQLDTRHKVNCPWRGNTCADGLIQFPPTPSSALIGGFKDRFDGLLQFPSLPLIAHSVVEKMRLSRNTQFDQFLSQLNPFSDGESSFKLADIFVTESAQRDALYNYCRAQKLISLCEWEPRWLPNMQDCEENSTQSAGNACSISPTQEDPHHCQYNRASMNFSSTTRWERANKSIKEFRFTLRLPLLDCCLCGATVRLWDFVSVIRPPCFGPNYVETPDQCKKSSAASGINGWVDKDGVKMDQMDDLDDAATENEKSPPSTRAYLNLAVTESLPLGQSSMPLATEHFISEGMRARRMTMQPSESEVGDCAASYESNMDITRVYFSMGGSDQAAVLPSLRDSARASSVIAMNTVGHSVEDDSSDTVENYPLDAEEVGDNQEMMSRLAGKVDNDSKVFVSTKAESVESSGKDSHKLINDGNAHPSLSCNAAICSANESSKEEVTRVGKATDEYTLLESDNVPVRQKVQGNTANMQEPQVQRFDPIGYHNSYCPWVNGYVTAAGCSASSSSSSVVPCGWELTLDALDTFQRLGHIPNQAIQSESAASLYKVRIFTSIFFLKSLNKISNSSEKKSMANG</sequence>
<dbReference type="STRING" id="1088818.A0A2I0AYD2"/>
<gene>
    <name evidence="8" type="ORF">AXF42_Ash019454</name>
</gene>
<dbReference type="PANTHER" id="PTHR15835">
    <property type="entry name" value="NUCLEAR-INTERACTING PARTNER OF ALK"/>
    <property type="match status" value="1"/>
</dbReference>
<protein>
    <submittedName>
        <fullName evidence="8">Uncharacterized protein</fullName>
    </submittedName>
</protein>
<evidence type="ECO:0000259" key="6">
    <source>
        <dbReference type="Pfam" id="PF07967"/>
    </source>
</evidence>
<evidence type="ECO:0000313" key="8">
    <source>
        <dbReference type="EMBL" id="PKA60561.1"/>
    </source>
</evidence>
<comment type="subcellular location">
    <subcellularLocation>
        <location evidence="1">Nucleus</location>
    </subcellularLocation>
</comment>
<evidence type="ECO:0000256" key="4">
    <source>
        <dbReference type="ARBA" id="ARBA00022833"/>
    </source>
</evidence>
<keyword evidence="5" id="KW-0539">Nucleus</keyword>
<dbReference type="GO" id="GO:0008270">
    <property type="term" value="F:zinc ion binding"/>
    <property type="evidence" value="ECO:0007669"/>
    <property type="project" value="UniProtKB-KW"/>
</dbReference>
<dbReference type="OrthoDB" id="614844at2759"/>
<dbReference type="Proteomes" id="UP000236161">
    <property type="component" value="Unassembled WGS sequence"/>
</dbReference>
<keyword evidence="9" id="KW-1185">Reference proteome</keyword>
<organism evidence="8 9">
    <name type="scientific">Apostasia shenzhenica</name>
    <dbReference type="NCBI Taxonomy" id="1088818"/>
    <lineage>
        <taxon>Eukaryota</taxon>
        <taxon>Viridiplantae</taxon>
        <taxon>Streptophyta</taxon>
        <taxon>Embryophyta</taxon>
        <taxon>Tracheophyta</taxon>
        <taxon>Spermatophyta</taxon>
        <taxon>Magnoliopsida</taxon>
        <taxon>Liliopsida</taxon>
        <taxon>Asparagales</taxon>
        <taxon>Orchidaceae</taxon>
        <taxon>Apostasioideae</taxon>
        <taxon>Apostasia</taxon>
    </lineage>
</organism>
<reference evidence="8 9" key="1">
    <citation type="journal article" date="2017" name="Nature">
        <title>The Apostasia genome and the evolution of orchids.</title>
        <authorList>
            <person name="Zhang G.Q."/>
            <person name="Liu K.W."/>
            <person name="Li Z."/>
            <person name="Lohaus R."/>
            <person name="Hsiao Y.Y."/>
            <person name="Niu S.C."/>
            <person name="Wang J.Y."/>
            <person name="Lin Y.C."/>
            <person name="Xu Q."/>
            <person name="Chen L.J."/>
            <person name="Yoshida K."/>
            <person name="Fujiwara S."/>
            <person name="Wang Z.W."/>
            <person name="Zhang Y.Q."/>
            <person name="Mitsuda N."/>
            <person name="Wang M."/>
            <person name="Liu G.H."/>
            <person name="Pecoraro L."/>
            <person name="Huang H.X."/>
            <person name="Xiao X.J."/>
            <person name="Lin M."/>
            <person name="Wu X.Y."/>
            <person name="Wu W.L."/>
            <person name="Chen Y.Y."/>
            <person name="Chang S.B."/>
            <person name="Sakamoto S."/>
            <person name="Ohme-Takagi M."/>
            <person name="Yagi M."/>
            <person name="Zeng S.J."/>
            <person name="Shen C.Y."/>
            <person name="Yeh C.M."/>
            <person name="Luo Y.B."/>
            <person name="Tsai W.C."/>
            <person name="Van de Peer Y."/>
            <person name="Liu Z.J."/>
        </authorList>
    </citation>
    <scope>NUCLEOTIDE SEQUENCE [LARGE SCALE GENOMIC DNA]</scope>
    <source>
        <strain evidence="9">cv. Shenzhen</strain>
        <tissue evidence="8">Stem</tissue>
    </source>
</reference>
<evidence type="ECO:0000256" key="5">
    <source>
        <dbReference type="ARBA" id="ARBA00023242"/>
    </source>
</evidence>